<accession>X0XAZ5</accession>
<dbReference type="Gene3D" id="3.50.50.60">
    <property type="entry name" value="FAD/NAD(P)-binding domain"/>
    <property type="match status" value="1"/>
</dbReference>
<organism evidence="1">
    <name type="scientific">marine sediment metagenome</name>
    <dbReference type="NCBI Taxonomy" id="412755"/>
    <lineage>
        <taxon>unclassified sequences</taxon>
        <taxon>metagenomes</taxon>
        <taxon>ecological metagenomes</taxon>
    </lineage>
</organism>
<proteinExistence type="predicted"/>
<evidence type="ECO:0000313" key="1">
    <source>
        <dbReference type="EMBL" id="GAG33838.1"/>
    </source>
</evidence>
<dbReference type="EMBL" id="BARS01049515">
    <property type="protein sequence ID" value="GAG33838.1"/>
    <property type="molecule type" value="Genomic_DNA"/>
</dbReference>
<feature type="non-terminal residue" evidence="1">
    <location>
        <position position="1"/>
    </location>
</feature>
<comment type="caution">
    <text evidence="1">The sequence shown here is derived from an EMBL/GenBank/DDBJ whole genome shotgun (WGS) entry which is preliminary data.</text>
</comment>
<gene>
    <name evidence="1" type="ORF">S01H1_74060</name>
</gene>
<name>X0XAZ5_9ZZZZ</name>
<dbReference type="AlphaFoldDB" id="X0XAZ5"/>
<dbReference type="InterPro" id="IPR036188">
    <property type="entry name" value="FAD/NAD-bd_sf"/>
</dbReference>
<reference evidence="1" key="1">
    <citation type="journal article" date="2014" name="Front. Microbiol.">
        <title>High frequency of phylogenetically diverse reductive dehalogenase-homologous genes in deep subseafloor sedimentary metagenomes.</title>
        <authorList>
            <person name="Kawai M."/>
            <person name="Futagami T."/>
            <person name="Toyoda A."/>
            <person name="Takaki Y."/>
            <person name="Nishi S."/>
            <person name="Hori S."/>
            <person name="Arai W."/>
            <person name="Tsubouchi T."/>
            <person name="Morono Y."/>
            <person name="Uchiyama I."/>
            <person name="Ito T."/>
            <person name="Fujiyama A."/>
            <person name="Inagaki F."/>
            <person name="Takami H."/>
        </authorList>
    </citation>
    <scope>NUCLEOTIDE SEQUENCE</scope>
    <source>
        <strain evidence="1">Expedition CK06-06</strain>
    </source>
</reference>
<evidence type="ECO:0008006" key="2">
    <source>
        <dbReference type="Google" id="ProtNLM"/>
    </source>
</evidence>
<protein>
    <recommendedName>
        <fullName evidence="2">Amine oxidase domain-containing protein</fullName>
    </recommendedName>
</protein>
<sequence length="141" mass="16209">TDIKPIVYEASNSLGDLSKTADYKDNLIDIGGHRYFSKFDRVMDWWLNILPIEDCGSNAFEITYQNKKRTVYAEGGLNPDQTDAVMFVRSRKSRIYFNRRLFDYPISLSAATFLKLGLYKSFRIGISYMGSAIQSTKPNEH</sequence>